<feature type="compositionally biased region" description="Basic residues" evidence="1">
    <location>
        <begin position="15"/>
        <end position="24"/>
    </location>
</feature>
<accession>K2MQ13</accession>
<feature type="region of interest" description="Disordered" evidence="1">
    <location>
        <begin position="1"/>
        <end position="24"/>
    </location>
</feature>
<sequence>MENKIGSVYIQQQQGRRRRRRCPK</sequence>
<evidence type="ECO:0000313" key="3">
    <source>
        <dbReference type="Proteomes" id="UP000007350"/>
    </source>
</evidence>
<evidence type="ECO:0000313" key="2">
    <source>
        <dbReference type="EMBL" id="EKF29155.1"/>
    </source>
</evidence>
<comment type="caution">
    <text evidence="2">The sequence shown here is derived from an EMBL/GenBank/DDBJ whole genome shotgun (WGS) entry which is preliminary data.</text>
</comment>
<dbReference type="EMBL" id="AHKC01013972">
    <property type="protein sequence ID" value="EKF29155.1"/>
    <property type="molecule type" value="Genomic_DNA"/>
</dbReference>
<proteinExistence type="predicted"/>
<name>K2MQ13_TRYCR</name>
<dbReference type="AlphaFoldDB" id="K2MQ13"/>
<reference evidence="2 3" key="1">
    <citation type="journal article" date="2012" name="BMC Genomics">
        <title>Comparative genomic analysis of human infective Trypanosoma cruzi lineages with the bat-restricted subspecies T. cruzi marinkellei.</title>
        <authorList>
            <person name="Franzen O."/>
            <person name="Talavera-Lopez C."/>
            <person name="Ochaya S."/>
            <person name="Butler C.E."/>
            <person name="Messenger L.A."/>
            <person name="Lewis M.D."/>
            <person name="Llewellyn M.S."/>
            <person name="Marinkelle C.J."/>
            <person name="Tyler K.M."/>
            <person name="Miles M.A."/>
            <person name="Andersson B."/>
        </authorList>
    </citation>
    <scope>NUCLEOTIDE SEQUENCE [LARGE SCALE GENOMIC DNA]</scope>
    <source>
        <strain evidence="2 3">B7</strain>
    </source>
</reference>
<dbReference type="Proteomes" id="UP000007350">
    <property type="component" value="Unassembled WGS sequence"/>
</dbReference>
<gene>
    <name evidence="2" type="ORF">MOQ_007076</name>
</gene>
<evidence type="ECO:0000256" key="1">
    <source>
        <dbReference type="SAM" id="MobiDB-lite"/>
    </source>
</evidence>
<keyword evidence="3" id="KW-1185">Reference proteome</keyword>
<organism evidence="2 3">
    <name type="scientific">Trypanosoma cruzi marinkellei</name>
    <dbReference type="NCBI Taxonomy" id="85056"/>
    <lineage>
        <taxon>Eukaryota</taxon>
        <taxon>Discoba</taxon>
        <taxon>Euglenozoa</taxon>
        <taxon>Kinetoplastea</taxon>
        <taxon>Metakinetoplastina</taxon>
        <taxon>Trypanosomatida</taxon>
        <taxon>Trypanosomatidae</taxon>
        <taxon>Trypanosoma</taxon>
        <taxon>Schizotrypanum</taxon>
    </lineage>
</organism>
<protein>
    <submittedName>
        <fullName evidence="2">Trans-sialidase, putative</fullName>
    </submittedName>
</protein>